<reference evidence="1 2" key="1">
    <citation type="journal article" date="2023" name="Int. J. Syst. Evol. Microbiol.">
        <title>Winogradskyella bathintestinalis sp. nov., isolated from the intestine of the deep-sea loosejaw dragonfish, Malacosteus niger.</title>
        <authorList>
            <person name="Uniacke-Lowe S."/>
            <person name="Johnson C.N."/>
            <person name="Stanton C."/>
            <person name="Hill C."/>
            <person name="Ross P."/>
        </authorList>
    </citation>
    <scope>NUCLEOTIDE SEQUENCE [LARGE SCALE GENOMIC DNA]</scope>
    <source>
        <strain evidence="1 2">APC 3343</strain>
    </source>
</reference>
<sequence>MDVVKKYYIEDAQVEPTLAISLTDNWIKFNLRYIVDFKKRRHTKHLLSDAIRKGFEGTNGKVVLASTTIELIKIPDLKINSDESKKRHNN</sequence>
<protein>
    <submittedName>
        <fullName evidence="1">Uncharacterized protein</fullName>
    </submittedName>
</protein>
<evidence type="ECO:0000313" key="2">
    <source>
        <dbReference type="Proteomes" id="UP001231197"/>
    </source>
</evidence>
<name>A0ABT7ZW78_9FLAO</name>
<dbReference type="EMBL" id="JASDDK010000003">
    <property type="protein sequence ID" value="MDN3493229.1"/>
    <property type="molecule type" value="Genomic_DNA"/>
</dbReference>
<dbReference type="Proteomes" id="UP001231197">
    <property type="component" value="Unassembled WGS sequence"/>
</dbReference>
<proteinExistence type="predicted"/>
<evidence type="ECO:0000313" key="1">
    <source>
        <dbReference type="EMBL" id="MDN3493229.1"/>
    </source>
</evidence>
<comment type="caution">
    <text evidence="1">The sequence shown here is derived from an EMBL/GenBank/DDBJ whole genome shotgun (WGS) entry which is preliminary data.</text>
</comment>
<gene>
    <name evidence="1" type="ORF">QMA06_10870</name>
</gene>
<dbReference type="RefSeq" id="WP_290206880.1">
    <property type="nucleotide sequence ID" value="NZ_JASDDK010000003.1"/>
</dbReference>
<organism evidence="1 2">
    <name type="scientific">Winogradskyella bathintestinalis</name>
    <dbReference type="NCBI Taxonomy" id="3035208"/>
    <lineage>
        <taxon>Bacteria</taxon>
        <taxon>Pseudomonadati</taxon>
        <taxon>Bacteroidota</taxon>
        <taxon>Flavobacteriia</taxon>
        <taxon>Flavobacteriales</taxon>
        <taxon>Flavobacteriaceae</taxon>
        <taxon>Winogradskyella</taxon>
    </lineage>
</organism>
<keyword evidence="2" id="KW-1185">Reference proteome</keyword>
<accession>A0ABT7ZW78</accession>